<organism evidence="3 4">
    <name type="scientific">Bradyrhizobium septentrionale</name>
    <dbReference type="NCBI Taxonomy" id="1404411"/>
    <lineage>
        <taxon>Bacteria</taxon>
        <taxon>Pseudomonadati</taxon>
        <taxon>Pseudomonadota</taxon>
        <taxon>Alphaproteobacteria</taxon>
        <taxon>Hyphomicrobiales</taxon>
        <taxon>Nitrobacteraceae</taxon>
        <taxon>Bradyrhizobium</taxon>
    </lineage>
</organism>
<feature type="region of interest" description="Disordered" evidence="1">
    <location>
        <begin position="104"/>
        <end position="138"/>
    </location>
</feature>
<dbReference type="RefSeq" id="WP_338823630.1">
    <property type="nucleotide sequence ID" value="NZ_CP147708.1"/>
</dbReference>
<name>A0ABZ2NVH4_9BRAD</name>
<dbReference type="Proteomes" id="UP001432046">
    <property type="component" value="Chromosome"/>
</dbReference>
<evidence type="ECO:0000313" key="3">
    <source>
        <dbReference type="EMBL" id="WXC78186.1"/>
    </source>
</evidence>
<evidence type="ECO:0000259" key="2">
    <source>
        <dbReference type="Pfam" id="PF01068"/>
    </source>
</evidence>
<dbReference type="InterPro" id="IPR012310">
    <property type="entry name" value="DNA_ligase_ATP-dep_cent"/>
</dbReference>
<keyword evidence="4" id="KW-1185">Reference proteome</keyword>
<accession>A0ABZ2NVH4</accession>
<feature type="compositionally biased region" description="Basic residues" evidence="1">
    <location>
        <begin position="129"/>
        <end position="138"/>
    </location>
</feature>
<dbReference type="SUPFAM" id="SSF56091">
    <property type="entry name" value="DNA ligase/mRNA capping enzyme, catalytic domain"/>
    <property type="match status" value="1"/>
</dbReference>
<feature type="domain" description="ATP-dependent DNA ligase family profile" evidence="2">
    <location>
        <begin position="20"/>
        <end position="91"/>
    </location>
</feature>
<dbReference type="EMBL" id="CP147711">
    <property type="protein sequence ID" value="WXC78186.1"/>
    <property type="molecule type" value="Genomic_DNA"/>
</dbReference>
<proteinExistence type="predicted"/>
<evidence type="ECO:0000313" key="4">
    <source>
        <dbReference type="Proteomes" id="UP001432046"/>
    </source>
</evidence>
<sequence>MITRDDGTPDFRALRGRRQGQEAVLYAFDLIEHDGDDLRDLSLIKRKRRLAKLIGRAKRRAIRFVEHLTGDGPTVFEHVCRMGLEGIVSKRGCTVSQRAVEDVAQVEEPGERGGAPRARGGVVLAQRKGGWRRRSNGS</sequence>
<protein>
    <recommendedName>
        <fullName evidence="2">ATP-dependent DNA ligase family profile domain-containing protein</fullName>
    </recommendedName>
</protein>
<evidence type="ECO:0000256" key="1">
    <source>
        <dbReference type="SAM" id="MobiDB-lite"/>
    </source>
</evidence>
<dbReference type="Pfam" id="PF01068">
    <property type="entry name" value="DNA_ligase_A_M"/>
    <property type="match status" value="1"/>
</dbReference>
<reference evidence="3" key="2">
    <citation type="submission" date="2024-03" db="EMBL/GenBank/DDBJ databases">
        <authorList>
            <person name="Bromfield E.S.P."/>
            <person name="Cloutier S."/>
        </authorList>
    </citation>
    <scope>NUCLEOTIDE SEQUENCE</scope>
    <source>
        <strain evidence="3">5S5</strain>
    </source>
</reference>
<reference evidence="3" key="1">
    <citation type="journal article" date="2021" name="Int. J. Syst. Evol. Microbiol.">
        <title>Bradyrhizobium septentrionale sp. nov. (sv. septentrionale) and Bradyrhizobium quebecense sp. nov. (sv. septentrionale) associated with legumes native to Canada possess rearranged symbiosis genes and numerous insertion sequences.</title>
        <authorList>
            <person name="Bromfield E.S.P."/>
            <person name="Cloutier S."/>
        </authorList>
    </citation>
    <scope>NUCLEOTIDE SEQUENCE</scope>
    <source>
        <strain evidence="3">5S5</strain>
    </source>
</reference>
<gene>
    <name evidence="3" type="ORF">WDK88_32980</name>
</gene>
<dbReference type="Gene3D" id="3.30.470.30">
    <property type="entry name" value="DNA ligase/mRNA capping enzyme"/>
    <property type="match status" value="1"/>
</dbReference>
<dbReference type="Gene3D" id="3.30.1490.70">
    <property type="match status" value="1"/>
</dbReference>